<keyword evidence="2" id="KW-1185">Reference proteome</keyword>
<evidence type="ECO:0000313" key="1">
    <source>
        <dbReference type="EMBL" id="TXF89257.1"/>
    </source>
</evidence>
<dbReference type="AlphaFoldDB" id="A0A5C7FS56"/>
<proteinExistence type="predicted"/>
<evidence type="ECO:0000313" key="2">
    <source>
        <dbReference type="Proteomes" id="UP000321907"/>
    </source>
</evidence>
<dbReference type="Proteomes" id="UP000321907">
    <property type="component" value="Unassembled WGS sequence"/>
</dbReference>
<dbReference type="OrthoDB" id="882771at2"/>
<gene>
    <name evidence="1" type="ORF">FUA23_10930</name>
</gene>
<organism evidence="1 2">
    <name type="scientific">Neolewinella aurantiaca</name>
    <dbReference type="NCBI Taxonomy" id="2602767"/>
    <lineage>
        <taxon>Bacteria</taxon>
        <taxon>Pseudomonadati</taxon>
        <taxon>Bacteroidota</taxon>
        <taxon>Saprospiria</taxon>
        <taxon>Saprospirales</taxon>
        <taxon>Lewinellaceae</taxon>
        <taxon>Neolewinella</taxon>
    </lineage>
</organism>
<accession>A0A5C7FS56</accession>
<name>A0A5C7FS56_9BACT</name>
<dbReference type="RefSeq" id="WP_147930783.1">
    <property type="nucleotide sequence ID" value="NZ_VOXD01000015.1"/>
</dbReference>
<comment type="caution">
    <text evidence="1">The sequence shown here is derived from an EMBL/GenBank/DDBJ whole genome shotgun (WGS) entry which is preliminary data.</text>
</comment>
<protein>
    <submittedName>
        <fullName evidence="1">Uncharacterized protein</fullName>
    </submittedName>
</protein>
<reference evidence="1 2" key="1">
    <citation type="submission" date="2019-08" db="EMBL/GenBank/DDBJ databases">
        <title>Lewinella sp. strain SSH13 Genome sequencing and assembly.</title>
        <authorList>
            <person name="Kim I."/>
        </authorList>
    </citation>
    <scope>NUCLEOTIDE SEQUENCE [LARGE SCALE GENOMIC DNA]</scope>
    <source>
        <strain evidence="1 2">SSH13</strain>
    </source>
</reference>
<dbReference type="EMBL" id="VOXD01000015">
    <property type="protein sequence ID" value="TXF89257.1"/>
    <property type="molecule type" value="Genomic_DNA"/>
</dbReference>
<sequence>MSTNYSPLSDPASFAKALPERVTYLEGLPRNYRFNAKEGTLNYEKEKEITSNGSTFCILPLALRVFTAPLFKGPDRKWLEIFFLNKSGHVCGVLFHSSSVDRFYDAAGKRMVYDGVSPITSLITVRPLPRKHPEHGPYYVADFSFEELPKDAIAKAEDIREALPPIYRDDTVTHPETILLQDGYQAPDYEAQSVEIVPNVAA</sequence>